<evidence type="ECO:0000313" key="2">
    <source>
        <dbReference type="Proteomes" id="UP000790377"/>
    </source>
</evidence>
<evidence type="ECO:0000313" key="1">
    <source>
        <dbReference type="EMBL" id="KAH7906974.1"/>
    </source>
</evidence>
<keyword evidence="2" id="KW-1185">Reference proteome</keyword>
<sequence>MGGTRHGGRHSTNPRTNTPAGACTPDSVRNGQGSVRATGETLTASLCLASASPSNSVSPTSSPSSTSNALTPPKGYLPSSVTSSIPTKHAPKHTRYSPTSISNLPGTGPYALDSYRIICTAGNTGLRNHEQQERHQEDNAETEAEWKRVVPSDKGLIRYLVCRGHGPF</sequence>
<protein>
    <submittedName>
        <fullName evidence="1">Uncharacterized protein</fullName>
    </submittedName>
</protein>
<gene>
    <name evidence="1" type="ORF">BJ138DRAFT_1161315</name>
</gene>
<comment type="caution">
    <text evidence="1">The sequence shown here is derived from an EMBL/GenBank/DDBJ whole genome shotgun (WGS) entry which is preliminary data.</text>
</comment>
<dbReference type="Proteomes" id="UP000790377">
    <property type="component" value="Unassembled WGS sequence"/>
</dbReference>
<dbReference type="EMBL" id="MU267953">
    <property type="protein sequence ID" value="KAH7906974.1"/>
    <property type="molecule type" value="Genomic_DNA"/>
</dbReference>
<reference evidence="1" key="1">
    <citation type="journal article" date="2021" name="New Phytol.">
        <title>Evolutionary innovations through gain and loss of genes in the ectomycorrhizal Boletales.</title>
        <authorList>
            <person name="Wu G."/>
            <person name="Miyauchi S."/>
            <person name="Morin E."/>
            <person name="Kuo A."/>
            <person name="Drula E."/>
            <person name="Varga T."/>
            <person name="Kohler A."/>
            <person name="Feng B."/>
            <person name="Cao Y."/>
            <person name="Lipzen A."/>
            <person name="Daum C."/>
            <person name="Hundley H."/>
            <person name="Pangilinan J."/>
            <person name="Johnson J."/>
            <person name="Barry K."/>
            <person name="LaButti K."/>
            <person name="Ng V."/>
            <person name="Ahrendt S."/>
            <person name="Min B."/>
            <person name="Choi I.G."/>
            <person name="Park H."/>
            <person name="Plett J.M."/>
            <person name="Magnuson J."/>
            <person name="Spatafora J.W."/>
            <person name="Nagy L.G."/>
            <person name="Henrissat B."/>
            <person name="Grigoriev I.V."/>
            <person name="Yang Z.L."/>
            <person name="Xu J."/>
            <person name="Martin F.M."/>
        </authorList>
    </citation>
    <scope>NUCLEOTIDE SEQUENCE</scope>
    <source>
        <strain evidence="1">ATCC 28755</strain>
    </source>
</reference>
<accession>A0ACB8A1C8</accession>
<name>A0ACB8A1C8_9AGAM</name>
<proteinExistence type="predicted"/>
<organism evidence="1 2">
    <name type="scientific">Hygrophoropsis aurantiaca</name>
    <dbReference type="NCBI Taxonomy" id="72124"/>
    <lineage>
        <taxon>Eukaryota</taxon>
        <taxon>Fungi</taxon>
        <taxon>Dikarya</taxon>
        <taxon>Basidiomycota</taxon>
        <taxon>Agaricomycotina</taxon>
        <taxon>Agaricomycetes</taxon>
        <taxon>Agaricomycetidae</taxon>
        <taxon>Boletales</taxon>
        <taxon>Coniophorineae</taxon>
        <taxon>Hygrophoropsidaceae</taxon>
        <taxon>Hygrophoropsis</taxon>
    </lineage>
</organism>